<protein>
    <recommendedName>
        <fullName evidence="3">beta-mannosidase</fullName>
        <ecNumber evidence="3">3.2.1.25</ecNumber>
    </recommendedName>
</protein>
<dbReference type="InterPro" id="IPR050887">
    <property type="entry name" value="Beta-mannosidase_GH2"/>
</dbReference>
<evidence type="ECO:0000256" key="3">
    <source>
        <dbReference type="ARBA" id="ARBA00012754"/>
    </source>
</evidence>
<evidence type="ECO:0000313" key="8">
    <source>
        <dbReference type="EMBL" id="MBK1875490.1"/>
    </source>
</evidence>
<dbReference type="InterPro" id="IPR017853">
    <property type="entry name" value="GH"/>
</dbReference>
<dbReference type="RefSeq" id="WP_200353707.1">
    <property type="nucleotide sequence ID" value="NZ_JAENIL010000002.1"/>
</dbReference>
<dbReference type="AlphaFoldDB" id="A0A934RU72"/>
<accession>A0A934RU72</accession>
<dbReference type="SUPFAM" id="SSF51445">
    <property type="entry name" value="(Trans)glycosidases"/>
    <property type="match status" value="1"/>
</dbReference>
<evidence type="ECO:0000313" key="9">
    <source>
        <dbReference type="Proteomes" id="UP000617628"/>
    </source>
</evidence>
<organism evidence="8 9">
    <name type="scientific">Pelagicoccus mobilis</name>
    <dbReference type="NCBI Taxonomy" id="415221"/>
    <lineage>
        <taxon>Bacteria</taxon>
        <taxon>Pseudomonadati</taxon>
        <taxon>Verrucomicrobiota</taxon>
        <taxon>Opitutia</taxon>
        <taxon>Puniceicoccales</taxon>
        <taxon>Pelagicoccaceae</taxon>
        <taxon>Pelagicoccus</taxon>
    </lineage>
</organism>
<dbReference type="PANTHER" id="PTHR43730">
    <property type="entry name" value="BETA-MANNOSIDASE"/>
    <property type="match status" value="1"/>
</dbReference>
<feature type="domain" description="Glycoside hydrolase family 2 immunoglobulin-like beta-sandwich" evidence="6">
    <location>
        <begin position="183"/>
        <end position="288"/>
    </location>
</feature>
<dbReference type="InterPro" id="IPR013783">
    <property type="entry name" value="Ig-like_fold"/>
</dbReference>
<reference evidence="8" key="1">
    <citation type="submission" date="2021-01" db="EMBL/GenBank/DDBJ databases">
        <title>Modified the classification status of verrucomicrobia.</title>
        <authorList>
            <person name="Feng X."/>
        </authorList>
    </citation>
    <scope>NUCLEOTIDE SEQUENCE</scope>
    <source>
        <strain evidence="8">KCTC 13126</strain>
    </source>
</reference>
<dbReference type="GO" id="GO:0006516">
    <property type="term" value="P:glycoprotein catabolic process"/>
    <property type="evidence" value="ECO:0007669"/>
    <property type="project" value="TreeGrafter"/>
</dbReference>
<dbReference type="GO" id="GO:0004567">
    <property type="term" value="F:beta-mannosidase activity"/>
    <property type="evidence" value="ECO:0007669"/>
    <property type="project" value="UniProtKB-EC"/>
</dbReference>
<dbReference type="InterPro" id="IPR008979">
    <property type="entry name" value="Galactose-bd-like_sf"/>
</dbReference>
<dbReference type="InterPro" id="IPR036156">
    <property type="entry name" value="Beta-gal/glucu_dom_sf"/>
</dbReference>
<dbReference type="InterPro" id="IPR006102">
    <property type="entry name" value="Ig-like_GH2"/>
</dbReference>
<gene>
    <name evidence="8" type="ORF">JIN87_01355</name>
</gene>
<keyword evidence="9" id="KW-1185">Reference proteome</keyword>
<dbReference type="EC" id="3.2.1.25" evidence="3"/>
<dbReference type="Gene3D" id="2.60.120.260">
    <property type="entry name" value="Galactose-binding domain-like"/>
    <property type="match status" value="1"/>
</dbReference>
<sequence length="747" mass="84762">MTSTSADRTELEWLVGYHDSRDNKPDTFFPATVPGAVQLDWAKATGQPEYWKAENPKLFEWAENSYWTYKTNIDLSRVANGSIPYFVCGGVDYQFEVKIEGTTVHSQEGMFTPFELSLENHIGKRIQIEILVYPAPDSGDDSTHHSVANACSKPPVSWGWDWHPRLVPLGIWKDTFIEERPSVHLFNLSFETRLDENCQRATLTINTESNQPTKLPLNLTLRSPSGAVAHQSTLSLASGSASHTVTIENPELWWPNEHGPQSRYELIAELQSGDGTAQSTLKKRVGFRRIRLVMHEGAWDEPSTFPKGRSNPPITLEVNGRSIFCKGTNWVPPEIFPGIIDQDTYRPLLEMAQKAHFNLLRNWGGGIINKESFFDQCDELGLMVWQEFPIACNRMSEEDHYLETLNQESKSIIEAGRQHPCLAIWCGGNELFNAWSMMTDQHPALRLLNRNCYDLDPRTPFLPTSPVMGMAHGHYVFRDQSNGEEVYSTFGNANNTAYTEYGCPGPSDVEYLKTFIPEDELFPPQASGSWKAHHAFGAWGVEGDSWLCPSVIDHYFGKPQTLEELVKYGQLLQAQGYKFIYEEARRQKPVCSMALNWCYNEPWPSAANNSLINWPHRPKPAYHAVAESCRPVLLSASVSKFQWSEGETFVCNLWLLNDHHEAIEGGQLEAQLVFPDQTIQVLQWTYPEIEANKNLAGPSARWELPKCEQNTFDLKLVDTRNPERNSVYTFAYKKAEAKDSGPRAMNQ</sequence>
<comment type="similarity">
    <text evidence="2">Belongs to the glycosyl hydrolase 2 family.</text>
</comment>
<name>A0A934RU72_9BACT</name>
<dbReference type="GO" id="GO:0005975">
    <property type="term" value="P:carbohydrate metabolic process"/>
    <property type="evidence" value="ECO:0007669"/>
    <property type="project" value="InterPro"/>
</dbReference>
<dbReference type="PANTHER" id="PTHR43730:SF1">
    <property type="entry name" value="BETA-MANNOSIDASE"/>
    <property type="match status" value="1"/>
</dbReference>
<dbReference type="Pfam" id="PF22666">
    <property type="entry name" value="Glyco_hydro_2_N2"/>
    <property type="match status" value="1"/>
</dbReference>
<evidence type="ECO:0000259" key="6">
    <source>
        <dbReference type="Pfam" id="PF00703"/>
    </source>
</evidence>
<evidence type="ECO:0000256" key="4">
    <source>
        <dbReference type="ARBA" id="ARBA00022801"/>
    </source>
</evidence>
<evidence type="ECO:0000256" key="5">
    <source>
        <dbReference type="ARBA" id="ARBA00023295"/>
    </source>
</evidence>
<evidence type="ECO:0000256" key="2">
    <source>
        <dbReference type="ARBA" id="ARBA00007401"/>
    </source>
</evidence>
<keyword evidence="5" id="KW-0326">Glycosidase</keyword>
<dbReference type="Proteomes" id="UP000617628">
    <property type="component" value="Unassembled WGS sequence"/>
</dbReference>
<comment type="caution">
    <text evidence="8">The sequence shown here is derived from an EMBL/GenBank/DDBJ whole genome shotgun (WGS) entry which is preliminary data.</text>
</comment>
<proteinExistence type="inferred from homology"/>
<evidence type="ECO:0000259" key="7">
    <source>
        <dbReference type="Pfam" id="PF22666"/>
    </source>
</evidence>
<dbReference type="Gene3D" id="3.20.20.80">
    <property type="entry name" value="Glycosidases"/>
    <property type="match status" value="1"/>
</dbReference>
<dbReference type="SUPFAM" id="SSF49785">
    <property type="entry name" value="Galactose-binding domain-like"/>
    <property type="match status" value="1"/>
</dbReference>
<dbReference type="EMBL" id="JAENIL010000002">
    <property type="protein sequence ID" value="MBK1875490.1"/>
    <property type="molecule type" value="Genomic_DNA"/>
</dbReference>
<dbReference type="InterPro" id="IPR054593">
    <property type="entry name" value="Beta-mannosidase-like_N2"/>
</dbReference>
<comment type="catalytic activity">
    <reaction evidence="1">
        <text>Hydrolysis of terminal, non-reducing beta-D-mannose residues in beta-D-mannosides.</text>
        <dbReference type="EC" id="3.2.1.25"/>
    </reaction>
</comment>
<feature type="domain" description="Beta-mannosidase-like galactose-binding" evidence="7">
    <location>
        <begin position="25"/>
        <end position="173"/>
    </location>
</feature>
<keyword evidence="4" id="KW-0378">Hydrolase</keyword>
<dbReference type="SUPFAM" id="SSF49303">
    <property type="entry name" value="beta-Galactosidase/glucuronidase domain"/>
    <property type="match status" value="1"/>
</dbReference>
<dbReference type="Pfam" id="PF00703">
    <property type="entry name" value="Glyco_hydro_2"/>
    <property type="match status" value="1"/>
</dbReference>
<evidence type="ECO:0000256" key="1">
    <source>
        <dbReference type="ARBA" id="ARBA00000829"/>
    </source>
</evidence>
<dbReference type="Gene3D" id="2.60.40.10">
    <property type="entry name" value="Immunoglobulins"/>
    <property type="match status" value="1"/>
</dbReference>